<dbReference type="SUPFAM" id="SSF49464">
    <property type="entry name" value="Carboxypeptidase regulatory domain-like"/>
    <property type="match status" value="1"/>
</dbReference>
<dbReference type="PROSITE" id="PS51892">
    <property type="entry name" value="SUBTILASE"/>
    <property type="match status" value="1"/>
</dbReference>
<gene>
    <name evidence="8" type="ORF">Voc01_093730</name>
</gene>
<dbReference type="PANTHER" id="PTHR43806">
    <property type="entry name" value="PEPTIDASE S8"/>
    <property type="match status" value="1"/>
</dbReference>
<dbReference type="InterPro" id="IPR036852">
    <property type="entry name" value="Peptidase_S8/S53_dom_sf"/>
</dbReference>
<dbReference type="InterPro" id="IPR013784">
    <property type="entry name" value="Carb-bd-like_fold"/>
</dbReference>
<dbReference type="CDD" id="cd07481">
    <property type="entry name" value="Peptidases_S8_BacillopeptidaseF-like"/>
    <property type="match status" value="1"/>
</dbReference>
<evidence type="ECO:0000256" key="4">
    <source>
        <dbReference type="ARBA" id="ARBA00022825"/>
    </source>
</evidence>
<proteinExistence type="inferred from homology"/>
<dbReference type="Pfam" id="PF13620">
    <property type="entry name" value="CarboxypepD_reg"/>
    <property type="match status" value="2"/>
</dbReference>
<dbReference type="InterPro" id="IPR023828">
    <property type="entry name" value="Peptidase_S8_Ser-AS"/>
</dbReference>
<sequence>MQFATGRPGSLPRGPAAVAAGRGQPGARWGSRLRRLAAAGSVLAMTALSVAVVAAPARAAGADVDKQVLDELARNGSARFMVYLDEKAELSGAAGIKSKTAKTQHVYQQLTATATKSQAGLSELLTRNKVAFTSFWISNSMVVTGNRSVLDAVAARSEVKKITPVGSVPLVEPTARADGPATMAVEWGVANINAPQVWSEFEDTGEGIVVGSIDTGVDFDHPALVGKYRGNLGGGTFDHNYNWYDPSASCENPLVPCDDNGHGTHTMGTMVGDDGAGNQVGVAPGAKWMTARGCEDRTCSSETLLAAGQFITAPTDVNGQNPRPELRPDIVNNSWGDDAHDEWFHDIVRAWESAGIMPVFAAGNEGVQGCGSVGSPADYEESYAVGGYDVNNALYADSSRGEGNQIKPNISAPAVNVRSSVPGGGYDAFDGTSMAAPHVAGTVALMWSEAPALKNNVAQTRQILDNTARDANSLSCGGTADDNNNFGEGRLDAYQAVLSSPRGPAGRVVGTVTDAATGAPIAAATVVSGDFVTLTGADGRYSLTVVAGEQTITASKYGYGTRSATVSVPESGVATADFALSTQQSVTISGRVLDGSGHGWGLYARLTVVNSPSGDVYTDPFTGAYTLTVPGNATYQVTATAVYPGYTASTVEVVVGTTPVTRDIELTVAADCNAPGYSRPTYLSESFDAGTLPAGWSVVKRNAGGGEWEFDDPGADGNLTGGDGAFADADSDDAGAGTTTDTDLLTPVIDLTGVSDPLLSFNSDFRDLGSEDFTDVDVSIDGGTTWTNVYHEVNSRRGPTVETVSLAPAANQSNVKLRFHYFGTFDWWWQVDNVRVYRDVCAPVTGGLVAGFTTDGLTGQPLNGVTVTSDDRPAEKGVSAATPDDPNLPDGFYYLFSSLTGAHPFTASKGGYTPTTKSVTVAANATVRADFALGTARITITPTAIESYQTLGQTRNYNITVRNTGSAPATVELFESGGGFEILKGRQGAPLQRIAVPGGAVANKYSSRSPKPISQPQNQPWAADAWTPLADQPVTATDQAGAFLNGKLYVVGGYDGVTELDSTLVFDPATGDWSEAASMPVPRQKPQVAVMSGKLYVFGGWSADGTPIASVDVYDPAANEWSTLEATHPDPAAAAGAAVFRGKVLLVGGCLDGNCNHSARSWIFDPVTGFSEAAQYPHPVAWIACGGIGAQGYCAGGSSGNTLYDDAYAYNLDSNSWTPIATMPEERSLSQHGAAGGLLVINGGFTNGGSTLTNGTMAYDPATNTWANLPNSNVASFRGAGACGFYKVGGVDSGRNALNDAEYLADLEDCTAEAQIPWLSEDPQSFTLAPGASRTVKVTLTATTAVGVTQPGDYTAEILARVNSPFPVTPVKVTMHVLPPANWGKISGTVTGQGCGGTVPLQAQVEISLSSNPDIAYPLRTRTNGTYEIWLPKGRYDVIVSRDGWRSQVKRHQVQAGFVEVLDFSLKPFTACPTRVGGV</sequence>
<dbReference type="SMART" id="SM00612">
    <property type="entry name" value="Kelch"/>
    <property type="match status" value="4"/>
</dbReference>
<feature type="active site" description="Charge relay system" evidence="5">
    <location>
        <position position="433"/>
    </location>
</feature>
<keyword evidence="2 5" id="KW-0645">Protease</keyword>
<dbReference type="RefSeq" id="WP_203934260.1">
    <property type="nucleotide sequence ID" value="NZ_BOPH01000135.1"/>
</dbReference>
<dbReference type="InterPro" id="IPR033857">
    <property type="entry name" value="Bacillopeptidase_F"/>
</dbReference>
<dbReference type="NCBIfam" id="NF038128">
    <property type="entry name" value="choice_anch_J"/>
    <property type="match status" value="1"/>
</dbReference>
<accession>A0A8J4EH80</accession>
<dbReference type="GO" id="GO:0004252">
    <property type="term" value="F:serine-type endopeptidase activity"/>
    <property type="evidence" value="ECO:0007669"/>
    <property type="project" value="UniProtKB-UniRule"/>
</dbReference>
<dbReference type="Pfam" id="PF00082">
    <property type="entry name" value="Peptidase_S8"/>
    <property type="match status" value="1"/>
</dbReference>
<dbReference type="Gene3D" id="2.60.120.200">
    <property type="match status" value="1"/>
</dbReference>
<comment type="similarity">
    <text evidence="1 5">Belongs to the peptidase S8 family.</text>
</comment>
<comment type="caution">
    <text evidence="8">The sequence shown here is derived from an EMBL/GenBank/DDBJ whole genome shotgun (WGS) entry which is preliminary data.</text>
</comment>
<keyword evidence="3 5" id="KW-0378">Hydrolase</keyword>
<dbReference type="InterPro" id="IPR000209">
    <property type="entry name" value="Peptidase_S8/S53_dom"/>
</dbReference>
<dbReference type="Gene3D" id="3.40.50.200">
    <property type="entry name" value="Peptidase S8/S53 domain"/>
    <property type="match status" value="1"/>
</dbReference>
<dbReference type="InterPro" id="IPR050131">
    <property type="entry name" value="Peptidase_S8_subtilisin-like"/>
</dbReference>
<feature type="compositionally biased region" description="Low complexity" evidence="6">
    <location>
        <begin position="12"/>
        <end position="27"/>
    </location>
</feature>
<dbReference type="Gene3D" id="2.60.40.1120">
    <property type="entry name" value="Carboxypeptidase-like, regulatory domain"/>
    <property type="match status" value="3"/>
</dbReference>
<evidence type="ECO:0000256" key="6">
    <source>
        <dbReference type="SAM" id="MobiDB-lite"/>
    </source>
</evidence>
<dbReference type="Gene3D" id="2.120.10.80">
    <property type="entry name" value="Kelch-type beta propeller"/>
    <property type="match status" value="2"/>
</dbReference>
<dbReference type="InterPro" id="IPR006652">
    <property type="entry name" value="Kelch_1"/>
</dbReference>
<evidence type="ECO:0000313" key="9">
    <source>
        <dbReference type="Proteomes" id="UP000635606"/>
    </source>
</evidence>
<dbReference type="Proteomes" id="UP000635606">
    <property type="component" value="Unassembled WGS sequence"/>
</dbReference>
<evidence type="ECO:0000256" key="5">
    <source>
        <dbReference type="PROSITE-ProRule" id="PRU01240"/>
    </source>
</evidence>
<evidence type="ECO:0000256" key="3">
    <source>
        <dbReference type="ARBA" id="ARBA00022801"/>
    </source>
</evidence>
<dbReference type="SUPFAM" id="SSF49452">
    <property type="entry name" value="Starch-binding domain-like"/>
    <property type="match status" value="2"/>
</dbReference>
<dbReference type="InterPro" id="IPR008969">
    <property type="entry name" value="CarboxyPept-like_regulatory"/>
</dbReference>
<organism evidence="8 9">
    <name type="scientific">Virgisporangium ochraceum</name>
    <dbReference type="NCBI Taxonomy" id="65505"/>
    <lineage>
        <taxon>Bacteria</taxon>
        <taxon>Bacillati</taxon>
        <taxon>Actinomycetota</taxon>
        <taxon>Actinomycetes</taxon>
        <taxon>Micromonosporales</taxon>
        <taxon>Micromonosporaceae</taxon>
        <taxon>Virgisporangium</taxon>
    </lineage>
</organism>
<name>A0A8J4EH80_9ACTN</name>
<protein>
    <recommendedName>
        <fullName evidence="7">Peptidase S8/S53 domain-containing protein</fullName>
    </recommendedName>
</protein>
<dbReference type="Pfam" id="PF01344">
    <property type="entry name" value="Kelch_1"/>
    <property type="match status" value="1"/>
</dbReference>
<dbReference type="GO" id="GO:0006508">
    <property type="term" value="P:proteolysis"/>
    <property type="evidence" value="ECO:0007669"/>
    <property type="project" value="UniProtKB-KW"/>
</dbReference>
<dbReference type="SUPFAM" id="SSF52743">
    <property type="entry name" value="Subtilisin-like"/>
    <property type="match status" value="1"/>
</dbReference>
<keyword evidence="9" id="KW-1185">Reference proteome</keyword>
<dbReference type="PRINTS" id="PR00723">
    <property type="entry name" value="SUBTILISIN"/>
</dbReference>
<feature type="active site" description="Charge relay system" evidence="5">
    <location>
        <position position="214"/>
    </location>
</feature>
<dbReference type="InterPro" id="IPR015500">
    <property type="entry name" value="Peptidase_S8_subtilisin-rel"/>
</dbReference>
<feature type="active site" description="Charge relay system" evidence="5">
    <location>
        <position position="262"/>
    </location>
</feature>
<dbReference type="PROSITE" id="PS00138">
    <property type="entry name" value="SUBTILASE_SER"/>
    <property type="match status" value="1"/>
</dbReference>
<evidence type="ECO:0000256" key="2">
    <source>
        <dbReference type="ARBA" id="ARBA00022670"/>
    </source>
</evidence>
<feature type="region of interest" description="Disordered" evidence="6">
    <location>
        <begin position="1"/>
        <end position="27"/>
    </location>
</feature>
<evidence type="ECO:0000259" key="7">
    <source>
        <dbReference type="Pfam" id="PF00082"/>
    </source>
</evidence>
<dbReference type="EMBL" id="BOPH01000135">
    <property type="protein sequence ID" value="GIJ74456.1"/>
    <property type="molecule type" value="Genomic_DNA"/>
</dbReference>
<dbReference type="Pfam" id="PF24681">
    <property type="entry name" value="Kelch_KLHDC2_KLHL20_DRC7"/>
    <property type="match status" value="1"/>
</dbReference>
<dbReference type="GO" id="GO:0030246">
    <property type="term" value="F:carbohydrate binding"/>
    <property type="evidence" value="ECO:0007669"/>
    <property type="project" value="InterPro"/>
</dbReference>
<evidence type="ECO:0000313" key="8">
    <source>
        <dbReference type="EMBL" id="GIJ74456.1"/>
    </source>
</evidence>
<reference evidence="8" key="1">
    <citation type="submission" date="2021-01" db="EMBL/GenBank/DDBJ databases">
        <title>Whole genome shotgun sequence of Virgisporangium ochraceum NBRC 16418.</title>
        <authorList>
            <person name="Komaki H."/>
            <person name="Tamura T."/>
        </authorList>
    </citation>
    <scope>NUCLEOTIDE SEQUENCE</scope>
    <source>
        <strain evidence="8">NBRC 16418</strain>
    </source>
</reference>
<dbReference type="SUPFAM" id="SSF117281">
    <property type="entry name" value="Kelch motif"/>
    <property type="match status" value="1"/>
</dbReference>
<feature type="region of interest" description="Disordered" evidence="6">
    <location>
        <begin position="708"/>
        <end position="739"/>
    </location>
</feature>
<evidence type="ECO:0000256" key="1">
    <source>
        <dbReference type="ARBA" id="ARBA00011073"/>
    </source>
</evidence>
<dbReference type="InterPro" id="IPR015915">
    <property type="entry name" value="Kelch-typ_b-propeller"/>
</dbReference>
<keyword evidence="4 5" id="KW-0720">Serine protease</keyword>
<dbReference type="PANTHER" id="PTHR43806:SF67">
    <property type="entry name" value="EGF-LIKE DOMAIN-CONTAINING PROTEIN"/>
    <property type="match status" value="1"/>
</dbReference>
<feature type="domain" description="Peptidase S8/S53" evidence="7">
    <location>
        <begin position="205"/>
        <end position="487"/>
    </location>
</feature>